<dbReference type="PIRSF" id="PIRSF028451">
    <property type="entry name" value="UCP028451"/>
    <property type="match status" value="1"/>
</dbReference>
<comment type="caution">
    <text evidence="1">The sequence shown here is derived from an EMBL/GenBank/DDBJ whole genome shotgun (WGS) entry which is preliminary data.</text>
</comment>
<dbReference type="NCBIfam" id="TIGR02453">
    <property type="entry name" value="TIGR02453 family protein"/>
    <property type="match status" value="1"/>
</dbReference>
<dbReference type="InterPro" id="IPR015996">
    <property type="entry name" value="UCP028451"/>
</dbReference>
<name>A0A839N4I6_9MICO</name>
<sequence>MAFTGIPEAAFDFYDDLEVDNSKTFWTAHKQLYDEAVRAPMAAIAEALEDDFGPAKLFRPYRDVRFAADKTPYKTHQGLFVSAGTATGWYLEVSAAGVRSAAGCYHADSAALKAIRAGIDSPDGAELQRLLDDFAAQGWSTGGDELKTAPRGYAKDHPRIHLLRKRSLTVLQEYGFADFVQTPALLDRVRSDWEQGRPLIDWIVARLPG</sequence>
<gene>
    <name evidence="1" type="ORF">FHU39_002688</name>
</gene>
<dbReference type="Proteomes" id="UP000559182">
    <property type="component" value="Unassembled WGS sequence"/>
</dbReference>
<dbReference type="InterPro" id="IPR012808">
    <property type="entry name" value="CHP02453"/>
</dbReference>
<dbReference type="PANTHER" id="PTHR36452">
    <property type="entry name" value="CHROMOSOME 12, WHOLE GENOME SHOTGUN SEQUENCE"/>
    <property type="match status" value="1"/>
</dbReference>
<proteinExistence type="predicted"/>
<dbReference type="RefSeq" id="WP_183321087.1">
    <property type="nucleotide sequence ID" value="NZ_JACHVQ010000002.1"/>
</dbReference>
<dbReference type="Pfam" id="PF09365">
    <property type="entry name" value="DUF2461"/>
    <property type="match status" value="1"/>
</dbReference>
<accession>A0A839N4I6</accession>
<dbReference type="AlphaFoldDB" id="A0A839N4I6"/>
<evidence type="ECO:0000313" key="2">
    <source>
        <dbReference type="Proteomes" id="UP000559182"/>
    </source>
</evidence>
<evidence type="ECO:0000313" key="1">
    <source>
        <dbReference type="EMBL" id="MBB2892670.1"/>
    </source>
</evidence>
<keyword evidence="2" id="KW-1185">Reference proteome</keyword>
<reference evidence="1 2" key="1">
    <citation type="submission" date="2020-08" db="EMBL/GenBank/DDBJ databases">
        <title>Sequencing the genomes of 1000 actinobacteria strains.</title>
        <authorList>
            <person name="Klenk H.-P."/>
        </authorList>
    </citation>
    <scope>NUCLEOTIDE SEQUENCE [LARGE SCALE GENOMIC DNA]</scope>
    <source>
        <strain evidence="1 2">DSM 105369</strain>
    </source>
</reference>
<dbReference type="PANTHER" id="PTHR36452:SF1">
    <property type="entry name" value="DUF2461 DOMAIN-CONTAINING PROTEIN"/>
    <property type="match status" value="1"/>
</dbReference>
<protein>
    <submittedName>
        <fullName evidence="1">Uncharacterized protein (TIGR02453 family)</fullName>
    </submittedName>
</protein>
<dbReference type="EMBL" id="JACHVQ010000002">
    <property type="protein sequence ID" value="MBB2892670.1"/>
    <property type="molecule type" value="Genomic_DNA"/>
</dbReference>
<organism evidence="1 2">
    <name type="scientific">Flexivirga oryzae</name>
    <dbReference type="NCBI Taxonomy" id="1794944"/>
    <lineage>
        <taxon>Bacteria</taxon>
        <taxon>Bacillati</taxon>
        <taxon>Actinomycetota</taxon>
        <taxon>Actinomycetes</taxon>
        <taxon>Micrococcales</taxon>
        <taxon>Dermacoccaceae</taxon>
        <taxon>Flexivirga</taxon>
    </lineage>
</organism>